<keyword evidence="2" id="KW-0732">Signal</keyword>
<dbReference type="EMBL" id="NWSH01001141">
    <property type="protein sequence ID" value="PCG72420.1"/>
    <property type="molecule type" value="Genomic_DNA"/>
</dbReference>
<keyword evidence="11" id="KW-0482">Metalloprotease</keyword>
<name>A0A2A4JLZ3_HELVI</name>
<comment type="caution">
    <text evidence="10">Lacks conserved residue(s) required for the propagation of feature annotation.</text>
</comment>
<evidence type="ECO:0000256" key="3">
    <source>
        <dbReference type="ARBA" id="ARBA00023157"/>
    </source>
</evidence>
<dbReference type="AlphaFoldDB" id="A0A2A4JLZ3"/>
<keyword evidence="4 5" id="KW-0325">Glycoprotein</keyword>
<evidence type="ECO:0000313" key="13">
    <source>
        <dbReference type="EMBL" id="PCG72420.1"/>
    </source>
</evidence>
<keyword evidence="12" id="KW-1133">Transmembrane helix</keyword>
<feature type="transmembrane region" description="Helical" evidence="12">
    <location>
        <begin position="698"/>
        <end position="719"/>
    </location>
</feature>
<keyword evidence="3 7" id="KW-1015">Disulfide bond</keyword>
<gene>
    <name evidence="13" type="ORF">B5V51_838</name>
</gene>
<organism evidence="13">
    <name type="scientific">Heliothis virescens</name>
    <name type="common">Tobacco budworm moth</name>
    <dbReference type="NCBI Taxonomy" id="7102"/>
    <lineage>
        <taxon>Eukaryota</taxon>
        <taxon>Metazoa</taxon>
        <taxon>Ecdysozoa</taxon>
        <taxon>Arthropoda</taxon>
        <taxon>Hexapoda</taxon>
        <taxon>Insecta</taxon>
        <taxon>Pterygota</taxon>
        <taxon>Neoptera</taxon>
        <taxon>Endopterygota</taxon>
        <taxon>Lepidoptera</taxon>
        <taxon>Glossata</taxon>
        <taxon>Ditrysia</taxon>
        <taxon>Noctuoidea</taxon>
        <taxon>Noctuidae</taxon>
        <taxon>Heliothinae</taxon>
        <taxon>Heliothis</taxon>
    </lineage>
</organism>
<evidence type="ECO:0000256" key="5">
    <source>
        <dbReference type="PIRSR" id="PIRSR601548-10"/>
    </source>
</evidence>
<evidence type="ECO:0000256" key="11">
    <source>
        <dbReference type="RuleBase" id="RU361144"/>
    </source>
</evidence>
<feature type="glycosylation site" description="N-linked (GlcNAc...) asparagine; partial" evidence="5">
    <location>
        <position position="233"/>
    </location>
</feature>
<dbReference type="GO" id="GO:0008241">
    <property type="term" value="F:peptidyl-dipeptidase activity"/>
    <property type="evidence" value="ECO:0007669"/>
    <property type="project" value="InterPro"/>
</dbReference>
<proteinExistence type="inferred from homology"/>
<keyword evidence="11" id="KW-0645">Protease</keyword>
<feature type="disulfide bond" evidence="7 10">
    <location>
        <begin position="427"/>
        <end position="445"/>
    </location>
</feature>
<dbReference type="GO" id="GO:0046872">
    <property type="term" value="F:metal ion binding"/>
    <property type="evidence" value="ECO:0007669"/>
    <property type="project" value="UniProtKB-KW"/>
</dbReference>
<dbReference type="GO" id="GO:0006508">
    <property type="term" value="P:proteolysis"/>
    <property type="evidence" value="ECO:0007669"/>
    <property type="project" value="UniProtKB-KW"/>
</dbReference>
<comment type="caution">
    <text evidence="13">The sequence shown here is derived from an EMBL/GenBank/DDBJ whole genome shotgun (WGS) entry which is preliminary data.</text>
</comment>
<dbReference type="PANTHER" id="PTHR10514:SF27">
    <property type="entry name" value="ANGIOTENSIN-CONVERTING ENZYME"/>
    <property type="match status" value="1"/>
</dbReference>
<keyword evidence="6 11" id="KW-0862">Zinc</keyword>
<evidence type="ECO:0000256" key="1">
    <source>
        <dbReference type="ARBA" id="ARBA00008139"/>
    </source>
</evidence>
<accession>A0A2A4JLZ3</accession>
<dbReference type="STRING" id="7102.A0A2A4JLZ3"/>
<protein>
    <recommendedName>
        <fullName evidence="11">Angiotensin-converting enzyme</fullName>
        <ecNumber evidence="11">3.4.-.-</ecNumber>
    </recommendedName>
</protein>
<dbReference type="PROSITE" id="PS52011">
    <property type="entry name" value="PEPTIDASE_M2"/>
    <property type="match status" value="1"/>
</dbReference>
<comment type="cofactor">
    <cofactor evidence="11">
        <name>Zn(2+)</name>
        <dbReference type="ChEBI" id="CHEBI:29105"/>
    </cofactor>
    <text evidence="11">Binds 1 zinc ion per subunit.</text>
</comment>
<dbReference type="GO" id="GO:0004180">
    <property type="term" value="F:carboxypeptidase activity"/>
    <property type="evidence" value="ECO:0007669"/>
    <property type="project" value="UniProtKB-KW"/>
</dbReference>
<dbReference type="Pfam" id="PF01401">
    <property type="entry name" value="Peptidase_M2"/>
    <property type="match status" value="1"/>
</dbReference>
<keyword evidence="11" id="KW-0378">Hydrolase</keyword>
<reference evidence="13" key="1">
    <citation type="submission" date="2017-09" db="EMBL/GenBank/DDBJ databases">
        <title>Contemporary evolution of a Lepidopteran species, Heliothis virescens, in response to modern agricultural practices.</title>
        <authorList>
            <person name="Fritz M.L."/>
            <person name="Deyonke A.M."/>
            <person name="Papanicolaou A."/>
            <person name="Micinski S."/>
            <person name="Westbrook J."/>
            <person name="Gould F."/>
        </authorList>
    </citation>
    <scope>NUCLEOTIDE SEQUENCE [LARGE SCALE GENOMIC DNA]</scope>
    <source>
        <strain evidence="13">HvINT-</strain>
        <tissue evidence="13">Whole body</tissue>
    </source>
</reference>
<feature type="binding site" evidence="6">
    <location>
        <position position="465"/>
    </location>
    <ligand>
        <name>Zn(2+)</name>
        <dbReference type="ChEBI" id="CHEBI:29105"/>
        <label>1</label>
        <note>catalytic</note>
    </ligand>
</feature>
<dbReference type="CDD" id="cd06461">
    <property type="entry name" value="M2_ACE"/>
    <property type="match status" value="1"/>
</dbReference>
<feature type="binding site" evidence="9">
    <location>
        <position position="465"/>
    </location>
    <ligand>
        <name>Zn(2+)</name>
        <dbReference type="ChEBI" id="CHEBI:29105"/>
        <label>2</label>
        <note>catalytic</note>
    </ligand>
</feature>
<dbReference type="PANTHER" id="PTHR10514">
    <property type="entry name" value="ANGIOTENSIN-CONVERTING ENZYME"/>
    <property type="match status" value="1"/>
</dbReference>
<evidence type="ECO:0000256" key="6">
    <source>
        <dbReference type="PIRSR" id="PIRSR601548-3"/>
    </source>
</evidence>
<evidence type="ECO:0000256" key="4">
    <source>
        <dbReference type="ARBA" id="ARBA00023180"/>
    </source>
</evidence>
<evidence type="ECO:0000256" key="10">
    <source>
        <dbReference type="PROSITE-ProRule" id="PRU01355"/>
    </source>
</evidence>
<dbReference type="InterPro" id="IPR001548">
    <property type="entry name" value="Peptidase_M2"/>
</dbReference>
<dbReference type="GO" id="GO:0008237">
    <property type="term" value="F:metallopeptidase activity"/>
    <property type="evidence" value="ECO:0007669"/>
    <property type="project" value="UniProtKB-KW"/>
</dbReference>
<evidence type="ECO:0000256" key="8">
    <source>
        <dbReference type="PIRSR" id="PIRSR601548-5"/>
    </source>
</evidence>
<dbReference type="PRINTS" id="PR00791">
    <property type="entry name" value="PEPDIPTASEA"/>
</dbReference>
<keyword evidence="11" id="KW-0121">Carboxypeptidase</keyword>
<evidence type="ECO:0000256" key="2">
    <source>
        <dbReference type="ARBA" id="ARBA00022729"/>
    </source>
</evidence>
<feature type="glycosylation site" description="N-linked (GlcNAc...) asparagine" evidence="8">
    <location>
        <position position="578"/>
    </location>
</feature>
<evidence type="ECO:0000256" key="12">
    <source>
        <dbReference type="SAM" id="Phobius"/>
    </source>
</evidence>
<sequence length="763" mass="87103">MICVVQVDTAVDFSTNTMIFTRLTCVLIIASTSIAVQFPPNPTSDMSADDKILKGNKTLEQSEESGHEIETDIDEVKEKKFLDDAMRTVLDPNAMIVKANDIVETFKYQLDELDKVNNSLDVFMDEMDKLSLDVCKTSQEALWSYVTDINNEAKKNEMVRIAAEEDEIKKQYWNILKKKYLNDEQVMNDPKVKRKIRIIKERGTNVQMPQSKQREEIDTMQRIWSRVTVCAYNSSCSAEDSVRTMSDVISIFKTSNDTKELAYYWKVYRDTTGKKIRPIFKDYVVRMNRVAESENFTDAGDMWRYAFEDDNFVATVDRIWSEIKPFYDLLHDYVRAKLKLVYRDLLKSNDKLIPAHILGNLWAQEWQAIYPKVVAYADHMRPKLPANETIHSKDLFDAVDEFHQSLGFESAKDSFQDIKETMATANCLPSSHDMCDGVNYKIKWCGDKVTDVVVGLSRAARLLGHVQYFKHYRNLPPLYRDGPNPAFHDAISDIVAVQLTSPEHLMTLNLVKVETGPEVTLNHLLWVALEKFPLMAYAYVLDKWRWDVFGNSSLEDWNQHWWDLRIKETGVSPPVPRNETDLDPAAKYHVVSHVQYITYLISHVLEFQILLSLCKRANHTGPLHECSIYGVKEAGKLLSDGMALGASEDWRTVLQAITGETELSTEGILQYFSELQKFLQEENIKLAMLSEGDMDQSAPIIVGAIVVLLTILIIVLYCVKKHDVGSKVFSVCGLSKNGSLDIVTNELPQGKSNEVDGISEDKV</sequence>
<dbReference type="EMBL" id="NWSH01001141">
    <property type="protein sequence ID" value="PCG72421.1"/>
    <property type="molecule type" value="Genomic_DNA"/>
</dbReference>
<keyword evidence="6 11" id="KW-0479">Metal-binding</keyword>
<keyword evidence="12" id="KW-0472">Membrane</keyword>
<dbReference type="SUPFAM" id="SSF55486">
    <property type="entry name" value="Metalloproteases ('zincins'), catalytic domain"/>
    <property type="match status" value="1"/>
</dbReference>
<dbReference type="GO" id="GO:0016020">
    <property type="term" value="C:membrane"/>
    <property type="evidence" value="ECO:0007669"/>
    <property type="project" value="InterPro"/>
</dbReference>
<keyword evidence="12" id="KW-0812">Transmembrane</keyword>
<evidence type="ECO:0000256" key="9">
    <source>
        <dbReference type="PIRSR" id="PIRSR601548-8"/>
    </source>
</evidence>
<evidence type="ECO:0000256" key="7">
    <source>
        <dbReference type="PIRSR" id="PIRSR601548-4"/>
    </source>
</evidence>
<comment type="similarity">
    <text evidence="1 10 11">Belongs to the peptidase M2 family.</text>
</comment>
<feature type="disulfide bond" evidence="7">
    <location>
        <begin position="614"/>
        <end position="626"/>
    </location>
</feature>
<dbReference type="EC" id="3.4.-.-" evidence="11"/>